<name>A0A2S8FQD7_9BACT</name>
<evidence type="ECO:0000256" key="3">
    <source>
        <dbReference type="ARBA" id="ARBA00022475"/>
    </source>
</evidence>
<dbReference type="PANTHER" id="PTHR33281:SF19">
    <property type="entry name" value="VOLTAGE-DEPENDENT ANION CHANNEL-FORMING PROTEIN YNEE"/>
    <property type="match status" value="1"/>
</dbReference>
<gene>
    <name evidence="11" type="ORF">C5Y83_12815</name>
</gene>
<reference evidence="11 12" key="1">
    <citation type="submission" date="2018-02" db="EMBL/GenBank/DDBJ databases">
        <title>Comparative genomes isolates from brazilian mangrove.</title>
        <authorList>
            <person name="Araujo J.E."/>
            <person name="Taketani R.G."/>
            <person name="Silva M.C.P."/>
            <person name="Loureco M.V."/>
            <person name="Andreote F.D."/>
        </authorList>
    </citation>
    <scope>NUCLEOTIDE SEQUENCE [LARGE SCALE GENOMIC DNA]</scope>
    <source>
        <strain evidence="11 12">Hex-1 MGV</strain>
    </source>
</reference>
<accession>A0A2S8FQD7</accession>
<feature type="chain" id="PRO_5015516125" description="Bestrophin" evidence="10">
    <location>
        <begin position="22"/>
        <end position="264"/>
    </location>
</feature>
<evidence type="ECO:0000256" key="7">
    <source>
        <dbReference type="ARBA" id="ARBA00023136"/>
    </source>
</evidence>
<sequence>MHLQLLFWMLLLAVYSTIATAVTQAIVFPEWDWGDEITTVLGVSIGVLLVFRNRSAYDRWWEARTLWGQLINESRNLAVKAAAFAEVDSDDRKAFAELLATFPQALRMHLRGQRDPLPNLEALFPEISDVQHRPGFISLQIFKFMNKWNRNNDLFTSIRILERQANGLLDVCGGCERIRNTPMVPSYRYMAWSSVILYCLVSPWPLGINHGWFAIPIDLLAGGFLLGMEMVAEAIEEPFGTDYDDLPLERYCGVIESFVRETLG</sequence>
<keyword evidence="5 9" id="KW-1133">Transmembrane helix</keyword>
<feature type="signal peptide" evidence="10">
    <location>
        <begin position="1"/>
        <end position="21"/>
    </location>
</feature>
<evidence type="ECO:0000256" key="2">
    <source>
        <dbReference type="ARBA" id="ARBA00022448"/>
    </source>
</evidence>
<comment type="subcellular location">
    <subcellularLocation>
        <location evidence="1">Cell membrane</location>
        <topology evidence="1">Multi-pass membrane protein</topology>
    </subcellularLocation>
</comment>
<dbReference type="OrthoDB" id="445589at2"/>
<dbReference type="Pfam" id="PF25539">
    <property type="entry name" value="Bestrophin_2"/>
    <property type="match status" value="1"/>
</dbReference>
<dbReference type="AlphaFoldDB" id="A0A2S8FQD7"/>
<keyword evidence="7 9" id="KW-0472">Membrane</keyword>
<dbReference type="RefSeq" id="WP_105330134.1">
    <property type="nucleotide sequence ID" value="NZ_PUHY01000010.1"/>
</dbReference>
<dbReference type="Proteomes" id="UP000238322">
    <property type="component" value="Unassembled WGS sequence"/>
</dbReference>
<keyword evidence="10" id="KW-0732">Signal</keyword>
<dbReference type="InterPro" id="IPR044669">
    <property type="entry name" value="YneE/VCCN1/2-like"/>
</dbReference>
<feature type="transmembrane region" description="Helical" evidence="9">
    <location>
        <begin position="37"/>
        <end position="54"/>
    </location>
</feature>
<keyword evidence="4 9" id="KW-0812">Transmembrane</keyword>
<evidence type="ECO:0000313" key="12">
    <source>
        <dbReference type="Proteomes" id="UP000238322"/>
    </source>
</evidence>
<keyword evidence="6" id="KW-0406">Ion transport</keyword>
<dbReference type="GO" id="GO:0005886">
    <property type="term" value="C:plasma membrane"/>
    <property type="evidence" value="ECO:0007669"/>
    <property type="project" value="UniProtKB-SubCell"/>
</dbReference>
<evidence type="ECO:0000256" key="1">
    <source>
        <dbReference type="ARBA" id="ARBA00004651"/>
    </source>
</evidence>
<evidence type="ECO:0000256" key="9">
    <source>
        <dbReference type="SAM" id="Phobius"/>
    </source>
</evidence>
<comment type="similarity">
    <text evidence="8">Belongs to the anion channel-forming bestrophin (TC 1.A.46) family.</text>
</comment>
<dbReference type="EMBL" id="PUHY01000010">
    <property type="protein sequence ID" value="PQO34403.1"/>
    <property type="molecule type" value="Genomic_DNA"/>
</dbReference>
<evidence type="ECO:0000256" key="8">
    <source>
        <dbReference type="ARBA" id="ARBA00034708"/>
    </source>
</evidence>
<dbReference type="PANTHER" id="PTHR33281">
    <property type="entry name" value="UPF0187 PROTEIN YNEE"/>
    <property type="match status" value="1"/>
</dbReference>
<evidence type="ECO:0000256" key="5">
    <source>
        <dbReference type="ARBA" id="ARBA00022989"/>
    </source>
</evidence>
<evidence type="ECO:0000256" key="6">
    <source>
        <dbReference type="ARBA" id="ARBA00023065"/>
    </source>
</evidence>
<proteinExistence type="inferred from homology"/>
<protein>
    <recommendedName>
        <fullName evidence="13">Bestrophin</fullName>
    </recommendedName>
</protein>
<comment type="caution">
    <text evidence="11">The sequence shown here is derived from an EMBL/GenBank/DDBJ whole genome shotgun (WGS) entry which is preliminary data.</text>
</comment>
<evidence type="ECO:0008006" key="13">
    <source>
        <dbReference type="Google" id="ProtNLM"/>
    </source>
</evidence>
<organism evidence="11 12">
    <name type="scientific">Blastopirellula marina</name>
    <dbReference type="NCBI Taxonomy" id="124"/>
    <lineage>
        <taxon>Bacteria</taxon>
        <taxon>Pseudomonadati</taxon>
        <taxon>Planctomycetota</taxon>
        <taxon>Planctomycetia</taxon>
        <taxon>Pirellulales</taxon>
        <taxon>Pirellulaceae</taxon>
        <taxon>Blastopirellula</taxon>
    </lineage>
</organism>
<evidence type="ECO:0000256" key="10">
    <source>
        <dbReference type="SAM" id="SignalP"/>
    </source>
</evidence>
<evidence type="ECO:0000313" key="11">
    <source>
        <dbReference type="EMBL" id="PQO34403.1"/>
    </source>
</evidence>
<keyword evidence="2" id="KW-0813">Transport</keyword>
<keyword evidence="3" id="KW-1003">Cell membrane</keyword>
<dbReference type="GO" id="GO:0005254">
    <property type="term" value="F:chloride channel activity"/>
    <property type="evidence" value="ECO:0007669"/>
    <property type="project" value="InterPro"/>
</dbReference>
<evidence type="ECO:0000256" key="4">
    <source>
        <dbReference type="ARBA" id="ARBA00022692"/>
    </source>
</evidence>